<organism evidence="11 12">
    <name type="scientific">Mesobacillus foraminis</name>
    <dbReference type="NCBI Taxonomy" id="279826"/>
    <lineage>
        <taxon>Bacteria</taxon>
        <taxon>Bacillati</taxon>
        <taxon>Bacillota</taxon>
        <taxon>Bacilli</taxon>
        <taxon>Bacillales</taxon>
        <taxon>Bacillaceae</taxon>
        <taxon>Mesobacillus</taxon>
    </lineage>
</organism>
<evidence type="ECO:0000256" key="4">
    <source>
        <dbReference type="ARBA" id="ARBA00022692"/>
    </source>
</evidence>
<sequence>MNVFIYLLAAYIVGNFISGYFVLKIFVKKDIREEGSGNAGARNAGRIYGKKAFILTFFGDALKGAIVILAGRAFGLSGDILLLGLGASVLGHIKPVCFGLKGGKGISTFIGGILAYEPFTALIIIGGFLLLYPFAKSFTVAGLGAFLFIPAFFLWSMETGMVIFAVLLLILGLILAHKDNIIERLGHHDGNK</sequence>
<evidence type="ECO:0000256" key="6">
    <source>
        <dbReference type="ARBA" id="ARBA00023098"/>
    </source>
</evidence>
<feature type="transmembrane region" description="Helical" evidence="10">
    <location>
        <begin position="6"/>
        <end position="27"/>
    </location>
</feature>
<comment type="catalytic activity">
    <reaction evidence="10">
        <text>an acyl phosphate + sn-glycerol 3-phosphate = a 1-acyl-sn-glycero-3-phosphate + phosphate</text>
        <dbReference type="Rhea" id="RHEA:34075"/>
        <dbReference type="ChEBI" id="CHEBI:43474"/>
        <dbReference type="ChEBI" id="CHEBI:57597"/>
        <dbReference type="ChEBI" id="CHEBI:57970"/>
        <dbReference type="ChEBI" id="CHEBI:59918"/>
        <dbReference type="EC" id="2.3.1.275"/>
    </reaction>
</comment>
<keyword evidence="2 10" id="KW-0444">Lipid biosynthesis</keyword>
<evidence type="ECO:0000256" key="10">
    <source>
        <dbReference type="HAMAP-Rule" id="MF_01043"/>
    </source>
</evidence>
<dbReference type="SMART" id="SM01207">
    <property type="entry name" value="G3P_acyltransf"/>
    <property type="match status" value="1"/>
</dbReference>
<keyword evidence="12" id="KW-1185">Reference proteome</keyword>
<evidence type="ECO:0000256" key="2">
    <source>
        <dbReference type="ARBA" id="ARBA00022516"/>
    </source>
</evidence>
<accession>A0A4R2BMX3</accession>
<evidence type="ECO:0000313" key="12">
    <source>
        <dbReference type="Proteomes" id="UP000295689"/>
    </source>
</evidence>
<feature type="transmembrane region" description="Helical" evidence="10">
    <location>
        <begin position="152"/>
        <end position="176"/>
    </location>
</feature>
<dbReference type="EC" id="2.3.1.275" evidence="10"/>
<keyword evidence="5 10" id="KW-1133">Transmembrane helix</keyword>
<name>A0A4R2BMX3_9BACI</name>
<comment type="subcellular location">
    <subcellularLocation>
        <location evidence="10">Cell membrane</location>
        <topology evidence="10">Multi-pass membrane protein</topology>
    </subcellularLocation>
</comment>
<proteinExistence type="inferred from homology"/>
<reference evidence="11 12" key="1">
    <citation type="journal article" date="2015" name="Stand. Genomic Sci.">
        <title>Genomic Encyclopedia of Bacterial and Archaeal Type Strains, Phase III: the genomes of soil and plant-associated and newly described type strains.</title>
        <authorList>
            <person name="Whitman W.B."/>
            <person name="Woyke T."/>
            <person name="Klenk H.P."/>
            <person name="Zhou Y."/>
            <person name="Lilburn T.G."/>
            <person name="Beck B.J."/>
            <person name="De Vos P."/>
            <person name="Vandamme P."/>
            <person name="Eisen J.A."/>
            <person name="Garrity G."/>
            <person name="Hugenholtz P."/>
            <person name="Kyrpides N.C."/>
        </authorList>
    </citation>
    <scope>NUCLEOTIDE SEQUENCE [LARGE SCALE GENOMIC DNA]</scope>
    <source>
        <strain evidence="11 12">CV53</strain>
    </source>
</reference>
<dbReference type="HAMAP" id="MF_01043">
    <property type="entry name" value="PlsY"/>
    <property type="match status" value="1"/>
</dbReference>
<keyword evidence="4 10" id="KW-0812">Transmembrane</keyword>
<comment type="similarity">
    <text evidence="10">Belongs to the PlsY family.</text>
</comment>
<keyword evidence="11" id="KW-0012">Acyltransferase</keyword>
<dbReference type="GO" id="GO:0043772">
    <property type="term" value="F:acyl-phosphate glycerol-3-phosphate acyltransferase activity"/>
    <property type="evidence" value="ECO:0007669"/>
    <property type="project" value="UniProtKB-UniRule"/>
</dbReference>
<evidence type="ECO:0000256" key="1">
    <source>
        <dbReference type="ARBA" id="ARBA00022475"/>
    </source>
</evidence>
<dbReference type="RefSeq" id="WP_132002130.1">
    <property type="nucleotide sequence ID" value="NZ_JABUHM010000001.1"/>
</dbReference>
<keyword evidence="6 10" id="KW-0443">Lipid metabolism</keyword>
<keyword evidence="8 10" id="KW-0594">Phospholipid biosynthesis</keyword>
<comment type="pathway">
    <text evidence="10">Lipid metabolism; phospholipid metabolism.</text>
</comment>
<protein>
    <recommendedName>
        <fullName evidence="10">Glycerol-3-phosphate acyltransferase</fullName>
    </recommendedName>
    <alternativeName>
        <fullName evidence="10">Acyl-PO4 G3P acyltransferase</fullName>
    </alternativeName>
    <alternativeName>
        <fullName evidence="10">Acyl-phosphate--glycerol-3-phosphate acyltransferase</fullName>
    </alternativeName>
    <alternativeName>
        <fullName evidence="10">G3P acyltransferase</fullName>
        <shortName evidence="10">GPAT</shortName>
        <ecNumber evidence="10">2.3.1.275</ecNumber>
    </alternativeName>
    <alternativeName>
        <fullName evidence="10">Lysophosphatidic acid synthase</fullName>
        <shortName evidence="10">LPA synthase</shortName>
    </alternativeName>
</protein>
<keyword evidence="1 10" id="KW-1003">Cell membrane</keyword>
<dbReference type="PANTHER" id="PTHR30309">
    <property type="entry name" value="INNER MEMBRANE PROTEIN YGIH"/>
    <property type="match status" value="1"/>
</dbReference>
<evidence type="ECO:0000256" key="3">
    <source>
        <dbReference type="ARBA" id="ARBA00022679"/>
    </source>
</evidence>
<dbReference type="GO" id="GO:0008654">
    <property type="term" value="P:phospholipid biosynthetic process"/>
    <property type="evidence" value="ECO:0007669"/>
    <property type="project" value="UniProtKB-UniRule"/>
</dbReference>
<keyword evidence="3 10" id="KW-0808">Transferase</keyword>
<evidence type="ECO:0000313" key="11">
    <source>
        <dbReference type="EMBL" id="TCN27364.1"/>
    </source>
</evidence>
<dbReference type="UniPathway" id="UPA00085"/>
<dbReference type="EMBL" id="SLVV01000002">
    <property type="protein sequence ID" value="TCN27364.1"/>
    <property type="molecule type" value="Genomic_DNA"/>
</dbReference>
<dbReference type="AlphaFoldDB" id="A0A4R2BMX3"/>
<dbReference type="PANTHER" id="PTHR30309:SF0">
    <property type="entry name" value="GLYCEROL-3-PHOSPHATE ACYLTRANSFERASE-RELATED"/>
    <property type="match status" value="1"/>
</dbReference>
<dbReference type="InterPro" id="IPR003811">
    <property type="entry name" value="G3P_acylTferase_PlsY"/>
</dbReference>
<evidence type="ECO:0000256" key="9">
    <source>
        <dbReference type="ARBA" id="ARBA00023264"/>
    </source>
</evidence>
<evidence type="ECO:0000256" key="7">
    <source>
        <dbReference type="ARBA" id="ARBA00023136"/>
    </source>
</evidence>
<dbReference type="GO" id="GO:0005886">
    <property type="term" value="C:plasma membrane"/>
    <property type="evidence" value="ECO:0007669"/>
    <property type="project" value="UniProtKB-SubCell"/>
</dbReference>
<evidence type="ECO:0000256" key="5">
    <source>
        <dbReference type="ARBA" id="ARBA00022989"/>
    </source>
</evidence>
<evidence type="ECO:0000256" key="8">
    <source>
        <dbReference type="ARBA" id="ARBA00023209"/>
    </source>
</evidence>
<gene>
    <name evidence="10" type="primary">plsY</name>
    <name evidence="11" type="ORF">EV146_102314</name>
</gene>
<comment type="caution">
    <text evidence="11">The sequence shown here is derived from an EMBL/GenBank/DDBJ whole genome shotgun (WGS) entry which is preliminary data.</text>
</comment>
<keyword evidence="7 10" id="KW-0472">Membrane</keyword>
<comment type="subunit">
    <text evidence="10">Probably interacts with PlsX.</text>
</comment>
<keyword evidence="9 10" id="KW-1208">Phospholipid metabolism</keyword>
<feature type="transmembrane region" description="Helical" evidence="10">
    <location>
        <begin position="109"/>
        <end position="132"/>
    </location>
</feature>
<dbReference type="Proteomes" id="UP000295689">
    <property type="component" value="Unassembled WGS sequence"/>
</dbReference>
<dbReference type="Pfam" id="PF02660">
    <property type="entry name" value="G3P_acyltransf"/>
    <property type="match status" value="1"/>
</dbReference>
<comment type="function">
    <text evidence="10">Catalyzes the transfer of an acyl group from acyl-phosphate (acyl-PO(4)) to glycerol-3-phosphate (G3P) to form lysophosphatidic acid (LPA). This enzyme utilizes acyl-phosphate as fatty acyl donor, but not acyl-CoA or acyl-ACP.</text>
</comment>
<feature type="transmembrane region" description="Helical" evidence="10">
    <location>
        <begin position="52"/>
        <end position="74"/>
    </location>
</feature>